<dbReference type="AlphaFoldDB" id="A0A100XI88"/>
<dbReference type="Gene3D" id="3.90.180.10">
    <property type="entry name" value="Medium-chain alcohol dehydrogenases, catalytic domain"/>
    <property type="match status" value="2"/>
</dbReference>
<evidence type="ECO:0000256" key="3">
    <source>
        <dbReference type="SAM" id="MobiDB-lite"/>
    </source>
</evidence>
<protein>
    <submittedName>
        <fullName evidence="6">Alcohol dehydrogenase</fullName>
    </submittedName>
</protein>
<proteinExistence type="predicted"/>
<dbReference type="PANTHER" id="PTHR43401">
    <property type="entry name" value="L-THREONINE 3-DEHYDROGENASE"/>
    <property type="match status" value="1"/>
</dbReference>
<comment type="cofactor">
    <cofactor evidence="1">
        <name>Zn(2+)</name>
        <dbReference type="ChEBI" id="CHEBI:29105"/>
    </cofactor>
</comment>
<evidence type="ECO:0000259" key="4">
    <source>
        <dbReference type="Pfam" id="PF00107"/>
    </source>
</evidence>
<dbReference type="Gene3D" id="3.40.50.720">
    <property type="entry name" value="NAD(P)-binding Rossmann-like Domain"/>
    <property type="match status" value="2"/>
</dbReference>
<evidence type="ECO:0000313" key="7">
    <source>
        <dbReference type="Proteomes" id="UP000069654"/>
    </source>
</evidence>
<dbReference type="InterPro" id="IPR017743">
    <property type="entry name" value="ADH_phosphonate_catab-assoc"/>
</dbReference>
<evidence type="ECO:0000259" key="5">
    <source>
        <dbReference type="Pfam" id="PF08240"/>
    </source>
</evidence>
<evidence type="ECO:0000256" key="2">
    <source>
        <dbReference type="ARBA" id="ARBA00023002"/>
    </source>
</evidence>
<dbReference type="SUPFAM" id="SSF51735">
    <property type="entry name" value="NAD(P)-binding Rossmann-fold domains"/>
    <property type="match status" value="1"/>
</dbReference>
<dbReference type="InterPro" id="IPR013154">
    <property type="entry name" value="ADH-like_N"/>
</dbReference>
<feature type="region of interest" description="Disordered" evidence="3">
    <location>
        <begin position="330"/>
        <end position="355"/>
    </location>
</feature>
<dbReference type="OMA" id="VHNYEPR"/>
<keyword evidence="2" id="KW-0560">Oxidoreductase</keyword>
<dbReference type="RefSeq" id="WP_003924408.1">
    <property type="nucleotide sequence ID" value="NZ_BCTB01000050.1"/>
</dbReference>
<sequence>MDPRTPRLTRAAIWTGDGLTVEQVAVPALRPDDTLVRVRLATVCGSDLHTVTGRRSGPCPSVLGHEAVGEVVVPGARTGLAAGERVVWSVTVSCGQCVRCRAGRRAKCVSVRKVGHEHFDGDWPLSGAYAEHLVLPAGTTIVPVPAEVPDRVAAPAACATATALAALDAAGPLTGRRVLIYGAGMLGVTATAACVMSGATVHTVDLDPHRVRLARRFGSSGLSGPVDVAIDFSGSTEALGEALDRLDVGGVLVLAGSVSPAPALPVDPELIVRRWLTLTGVHNYEPQHLRDAVAFLRHSRDRFDWPALVDDPVGLDDIAAALMPAPTGRLRKAVSPGLPPRTAARNSPGSRPPDS</sequence>
<reference evidence="6 7" key="1">
    <citation type="journal article" date="2016" name="Genome Announc.">
        <title>Draft Genome Sequences of Five Rapidly Growing Mycobacterium Species, M. thermoresistibile, M. fortuitum subsp. acetamidolyticum, M. canariasense, M. brisbanense, and M. novocastrense.</title>
        <authorList>
            <person name="Katahira K."/>
            <person name="Ogura Y."/>
            <person name="Gotoh Y."/>
            <person name="Hayashi T."/>
        </authorList>
    </citation>
    <scope>NUCLEOTIDE SEQUENCE [LARGE SCALE GENOMIC DNA]</scope>
    <source>
        <strain evidence="6 7">JCM6362</strain>
    </source>
</reference>
<evidence type="ECO:0000313" key="6">
    <source>
        <dbReference type="EMBL" id="GAT17120.1"/>
    </source>
</evidence>
<dbReference type="Pfam" id="PF00107">
    <property type="entry name" value="ADH_zinc_N"/>
    <property type="match status" value="1"/>
</dbReference>
<accession>A0A100XI88</accession>
<reference evidence="7" key="2">
    <citation type="submission" date="2016-02" db="EMBL/GenBank/DDBJ databases">
        <title>Draft genome sequence of five rapidly growing Mycobacterium species.</title>
        <authorList>
            <person name="Katahira K."/>
            <person name="Gotou Y."/>
            <person name="Iida K."/>
            <person name="Ogura Y."/>
            <person name="Hayashi T."/>
        </authorList>
    </citation>
    <scope>NUCLEOTIDE SEQUENCE [LARGE SCALE GENOMIC DNA]</scope>
    <source>
        <strain evidence="7">JCM6362</strain>
    </source>
</reference>
<dbReference type="STRING" id="1797.RMCT_4089"/>
<name>A0A100XI88_MYCTH</name>
<feature type="domain" description="Alcohol dehydrogenase-like N-terminal" evidence="5">
    <location>
        <begin position="31"/>
        <end position="145"/>
    </location>
</feature>
<dbReference type="InterPro" id="IPR050129">
    <property type="entry name" value="Zn_alcohol_dh"/>
</dbReference>
<organism evidence="6 7">
    <name type="scientific">Mycolicibacterium thermoresistibile</name>
    <name type="common">Mycobacterium thermoresistibile</name>
    <dbReference type="NCBI Taxonomy" id="1797"/>
    <lineage>
        <taxon>Bacteria</taxon>
        <taxon>Bacillati</taxon>
        <taxon>Actinomycetota</taxon>
        <taxon>Actinomycetes</taxon>
        <taxon>Mycobacteriales</taxon>
        <taxon>Mycobacteriaceae</taxon>
        <taxon>Mycolicibacterium</taxon>
    </lineage>
</organism>
<dbReference type="EMBL" id="BCTB01000050">
    <property type="protein sequence ID" value="GAT17120.1"/>
    <property type="molecule type" value="Genomic_DNA"/>
</dbReference>
<dbReference type="Proteomes" id="UP000069654">
    <property type="component" value="Unassembled WGS sequence"/>
</dbReference>
<dbReference type="InterPro" id="IPR011032">
    <property type="entry name" value="GroES-like_sf"/>
</dbReference>
<dbReference type="NCBIfam" id="TIGR03366">
    <property type="entry name" value="HpnZ_proposed"/>
    <property type="match status" value="1"/>
</dbReference>
<dbReference type="CDD" id="cd08231">
    <property type="entry name" value="MDR_TM0436_like"/>
    <property type="match status" value="1"/>
</dbReference>
<dbReference type="Pfam" id="PF08240">
    <property type="entry name" value="ADH_N"/>
    <property type="match status" value="1"/>
</dbReference>
<feature type="domain" description="Alcohol dehydrogenase-like C-terminal" evidence="4">
    <location>
        <begin position="186"/>
        <end position="296"/>
    </location>
</feature>
<dbReference type="PANTHER" id="PTHR43401:SF2">
    <property type="entry name" value="L-THREONINE 3-DEHYDROGENASE"/>
    <property type="match status" value="1"/>
</dbReference>
<dbReference type="InterPro" id="IPR013149">
    <property type="entry name" value="ADH-like_C"/>
</dbReference>
<dbReference type="GO" id="GO:0016491">
    <property type="term" value="F:oxidoreductase activity"/>
    <property type="evidence" value="ECO:0007669"/>
    <property type="project" value="UniProtKB-KW"/>
</dbReference>
<dbReference type="InterPro" id="IPR036291">
    <property type="entry name" value="NAD(P)-bd_dom_sf"/>
</dbReference>
<gene>
    <name evidence="6" type="ORF">RMCT_4089</name>
</gene>
<comment type="caution">
    <text evidence="6">The sequence shown here is derived from an EMBL/GenBank/DDBJ whole genome shotgun (WGS) entry which is preliminary data.</text>
</comment>
<dbReference type="SUPFAM" id="SSF50129">
    <property type="entry name" value="GroES-like"/>
    <property type="match status" value="1"/>
</dbReference>
<evidence type="ECO:0000256" key="1">
    <source>
        <dbReference type="ARBA" id="ARBA00001947"/>
    </source>
</evidence>